<feature type="region of interest" description="Disordered" evidence="7">
    <location>
        <begin position="146"/>
        <end position="262"/>
    </location>
</feature>
<organism evidence="9 10">
    <name type="scientific">Aplysia californica</name>
    <name type="common">California sea hare</name>
    <dbReference type="NCBI Taxonomy" id="6500"/>
    <lineage>
        <taxon>Eukaryota</taxon>
        <taxon>Metazoa</taxon>
        <taxon>Spiralia</taxon>
        <taxon>Lophotrochozoa</taxon>
        <taxon>Mollusca</taxon>
        <taxon>Gastropoda</taxon>
        <taxon>Heterobranchia</taxon>
        <taxon>Euthyneura</taxon>
        <taxon>Tectipleura</taxon>
        <taxon>Aplysiida</taxon>
        <taxon>Aplysioidea</taxon>
        <taxon>Aplysiidae</taxon>
        <taxon>Aplysia</taxon>
    </lineage>
</organism>
<dbReference type="Gene3D" id="1.10.10.2670">
    <property type="entry name" value="E3 ubiquitin-protein ligase"/>
    <property type="match status" value="1"/>
</dbReference>
<feature type="compositionally biased region" description="Low complexity" evidence="7">
    <location>
        <begin position="353"/>
        <end position="370"/>
    </location>
</feature>
<sequence length="552" mass="61306">MATLLEGQEYGLASNELLGSNKTVIHFKLTDSCLKTLEELSKRGQGVLPSIQFQGNQGVIRIPSHVASAGRQPERTYQVSLSALPGDLNGSFDCIQQTSRHGTSHLHSLGSMHHRVAVHATDDVYDRTRAKMTMAEEENKKVCTKEIKPSGRHISKRVKKVLSPGSLKIPPATKPSIISKPAPSSVLSAAGRHGSGLASSSALSLSSSSSNSTSVMSQRMSNSPLSLSSSQAQSKSLSSSKLSSASNSSRVLTSSTTKQSSGAINMPYRDRVIHLLALKSYKKPELILKLQKDGIREKDKNSLGSVLQQVATLNKDNSYTLARAAWVDVRQDWPFFTDQDRALLKKNLQESRTTPTSPAVSPASSNPESPGSSQKRVIEEPEEVSANKKKRIAHGERRQNEERPVSVVKPTLNQQSSPTANRENVEGTVEDSSCDKPEFISKYLAIKNTEQRQQYKHEFNREYSEYHQLHREVDSVARKFLNLRSQIDQTEEGSPDFEVLKKQVLEEYEAQKSDPKFMAKKQRMEYLHQKLGHIKRLIHDYDHRGQVLTKAS</sequence>
<dbReference type="InterPro" id="IPR010844">
    <property type="entry name" value="Occludin_ELL"/>
</dbReference>
<dbReference type="Pfam" id="PF10390">
    <property type="entry name" value="ELL"/>
    <property type="match status" value="1"/>
</dbReference>
<protein>
    <submittedName>
        <fullName evidence="10">RNA polymerase II elongation factor ELL</fullName>
    </submittedName>
</protein>
<evidence type="ECO:0000256" key="7">
    <source>
        <dbReference type="SAM" id="MobiDB-lite"/>
    </source>
</evidence>
<feature type="compositionally biased region" description="Low complexity" evidence="7">
    <location>
        <begin position="174"/>
        <end position="214"/>
    </location>
</feature>
<feature type="domain" description="OCEL" evidence="8">
    <location>
        <begin position="437"/>
        <end position="546"/>
    </location>
</feature>
<dbReference type="InterPro" id="IPR031176">
    <property type="entry name" value="ELL/occludin"/>
</dbReference>
<evidence type="ECO:0000313" key="9">
    <source>
        <dbReference type="Proteomes" id="UP000694888"/>
    </source>
</evidence>
<keyword evidence="10" id="KW-0648">Protein biosynthesis</keyword>
<dbReference type="GO" id="GO:0003746">
    <property type="term" value="F:translation elongation factor activity"/>
    <property type="evidence" value="ECO:0007669"/>
    <property type="project" value="UniProtKB-KW"/>
</dbReference>
<proteinExistence type="inferred from homology"/>
<dbReference type="InterPro" id="IPR036390">
    <property type="entry name" value="WH_DNA-bd_sf"/>
</dbReference>
<evidence type="ECO:0000259" key="8">
    <source>
        <dbReference type="PROSITE" id="PS51980"/>
    </source>
</evidence>
<keyword evidence="3" id="KW-0805">Transcription regulation</keyword>
<evidence type="ECO:0000313" key="10">
    <source>
        <dbReference type="RefSeq" id="XP_005088885.1"/>
    </source>
</evidence>
<reference evidence="10" key="1">
    <citation type="submission" date="2025-08" db="UniProtKB">
        <authorList>
            <consortium name="RefSeq"/>
        </authorList>
    </citation>
    <scope>IDENTIFICATION</scope>
</reference>
<dbReference type="GeneID" id="101858529"/>
<evidence type="ECO:0000256" key="6">
    <source>
        <dbReference type="PROSITE-ProRule" id="PRU01324"/>
    </source>
</evidence>
<dbReference type="PANTHER" id="PTHR23288">
    <property type="entry name" value="OCCLUDIN AND RNA POLYMERASE II ELONGATION FACTOR ELL"/>
    <property type="match status" value="1"/>
</dbReference>
<dbReference type="Proteomes" id="UP000694888">
    <property type="component" value="Unplaced"/>
</dbReference>
<comment type="similarity">
    <text evidence="2 6">Belongs to the ELL/occludin family.</text>
</comment>
<gene>
    <name evidence="10" type="primary">LOC101858529</name>
</gene>
<dbReference type="SUPFAM" id="SSF46785">
    <property type="entry name" value="Winged helix' DNA-binding domain"/>
    <property type="match status" value="1"/>
</dbReference>
<dbReference type="PANTHER" id="PTHR23288:SF17">
    <property type="entry name" value="RNA POLYMERASE II ELONGATION FACTOR ELL"/>
    <property type="match status" value="1"/>
</dbReference>
<dbReference type="PROSITE" id="PS51980">
    <property type="entry name" value="OCEL"/>
    <property type="match status" value="1"/>
</dbReference>
<evidence type="ECO:0000256" key="2">
    <source>
        <dbReference type="ARBA" id="ARBA00009171"/>
    </source>
</evidence>
<dbReference type="RefSeq" id="XP_005088885.1">
    <property type="nucleotide sequence ID" value="XM_005088828.3"/>
</dbReference>
<dbReference type="Gene3D" id="6.10.140.340">
    <property type="match status" value="1"/>
</dbReference>
<feature type="compositionally biased region" description="Polar residues" evidence="7">
    <location>
        <begin position="411"/>
        <end position="422"/>
    </location>
</feature>
<dbReference type="Pfam" id="PF07303">
    <property type="entry name" value="Occludin_ELL"/>
    <property type="match status" value="1"/>
</dbReference>
<evidence type="ECO:0000256" key="4">
    <source>
        <dbReference type="ARBA" id="ARBA00023163"/>
    </source>
</evidence>
<feature type="region of interest" description="Disordered" evidence="7">
    <location>
        <begin position="347"/>
        <end position="433"/>
    </location>
</feature>
<keyword evidence="9" id="KW-1185">Reference proteome</keyword>
<dbReference type="SUPFAM" id="SSF144292">
    <property type="entry name" value="occludin/ELL-like"/>
    <property type="match status" value="1"/>
</dbReference>
<evidence type="ECO:0000256" key="1">
    <source>
        <dbReference type="ARBA" id="ARBA00004123"/>
    </source>
</evidence>
<evidence type="ECO:0000256" key="3">
    <source>
        <dbReference type="ARBA" id="ARBA00023015"/>
    </source>
</evidence>
<dbReference type="InterPro" id="IPR042065">
    <property type="entry name" value="E3_ELL-like"/>
</dbReference>
<accession>A0ABM0JA10</accession>
<dbReference type="InterPro" id="IPR019464">
    <property type="entry name" value="ELL_N"/>
</dbReference>
<keyword evidence="5" id="KW-0539">Nucleus</keyword>
<feature type="compositionally biased region" description="Low complexity" evidence="7">
    <location>
        <begin position="221"/>
        <end position="256"/>
    </location>
</feature>
<keyword evidence="10" id="KW-0251">Elongation factor</keyword>
<evidence type="ECO:0000256" key="5">
    <source>
        <dbReference type="ARBA" id="ARBA00023242"/>
    </source>
</evidence>
<feature type="compositionally biased region" description="Basic residues" evidence="7">
    <location>
        <begin position="150"/>
        <end position="160"/>
    </location>
</feature>
<comment type="subcellular location">
    <subcellularLocation>
        <location evidence="1">Nucleus</location>
    </subcellularLocation>
</comment>
<keyword evidence="4" id="KW-0804">Transcription</keyword>
<feature type="compositionally biased region" description="Basic and acidic residues" evidence="7">
    <location>
        <begin position="393"/>
        <end position="404"/>
    </location>
</feature>
<name>A0ABM0JA10_APLCA</name>